<organism evidence="3 4">
    <name type="scientific">Lithospermum erythrorhizon</name>
    <name type="common">Purple gromwell</name>
    <name type="synonym">Lithospermum officinale var. erythrorhizon</name>
    <dbReference type="NCBI Taxonomy" id="34254"/>
    <lineage>
        <taxon>Eukaryota</taxon>
        <taxon>Viridiplantae</taxon>
        <taxon>Streptophyta</taxon>
        <taxon>Embryophyta</taxon>
        <taxon>Tracheophyta</taxon>
        <taxon>Spermatophyta</taxon>
        <taxon>Magnoliopsida</taxon>
        <taxon>eudicotyledons</taxon>
        <taxon>Gunneridae</taxon>
        <taxon>Pentapetalae</taxon>
        <taxon>asterids</taxon>
        <taxon>lamiids</taxon>
        <taxon>Boraginales</taxon>
        <taxon>Boraginaceae</taxon>
        <taxon>Boraginoideae</taxon>
        <taxon>Lithospermeae</taxon>
        <taxon>Lithospermum</taxon>
    </lineage>
</organism>
<dbReference type="SUPFAM" id="SSF50156">
    <property type="entry name" value="PDZ domain-like"/>
    <property type="match status" value="1"/>
</dbReference>
<dbReference type="PANTHER" id="PTHR47389">
    <property type="entry name" value="OS09G0436400 PROTEIN"/>
    <property type="match status" value="1"/>
</dbReference>
<evidence type="ECO:0000256" key="1">
    <source>
        <dbReference type="SAM" id="MobiDB-lite"/>
    </source>
</evidence>
<feature type="compositionally biased region" description="Basic residues" evidence="1">
    <location>
        <begin position="511"/>
        <end position="534"/>
    </location>
</feature>
<feature type="region of interest" description="Disordered" evidence="1">
    <location>
        <begin position="417"/>
        <end position="474"/>
    </location>
</feature>
<evidence type="ECO:0000259" key="2">
    <source>
        <dbReference type="Pfam" id="PF13180"/>
    </source>
</evidence>
<dbReference type="InterPro" id="IPR001478">
    <property type="entry name" value="PDZ"/>
</dbReference>
<protein>
    <recommendedName>
        <fullName evidence="2">PDZ domain-containing protein</fullName>
    </recommendedName>
</protein>
<name>A0AAV3Q0S7_LITER</name>
<dbReference type="Gene3D" id="2.40.10.10">
    <property type="entry name" value="Trypsin-like serine proteases"/>
    <property type="match status" value="1"/>
</dbReference>
<feature type="compositionally biased region" description="Basic and acidic residues" evidence="1">
    <location>
        <begin position="452"/>
        <end position="462"/>
    </location>
</feature>
<reference evidence="3 4" key="1">
    <citation type="submission" date="2024-01" db="EMBL/GenBank/DDBJ databases">
        <title>The complete chloroplast genome sequence of Lithospermum erythrorhizon: insights into the phylogenetic relationship among Boraginaceae species and the maternal lineages of purple gromwells.</title>
        <authorList>
            <person name="Okada T."/>
            <person name="Watanabe K."/>
        </authorList>
    </citation>
    <scope>NUCLEOTIDE SEQUENCE [LARGE SCALE GENOMIC DNA]</scope>
</reference>
<dbReference type="Proteomes" id="UP001454036">
    <property type="component" value="Unassembled WGS sequence"/>
</dbReference>
<evidence type="ECO:0000313" key="4">
    <source>
        <dbReference type="Proteomes" id="UP001454036"/>
    </source>
</evidence>
<proteinExistence type="predicted"/>
<keyword evidence="4" id="KW-1185">Reference proteome</keyword>
<gene>
    <name evidence="3" type="ORF">LIER_14892</name>
</gene>
<dbReference type="Gene3D" id="2.30.42.10">
    <property type="match status" value="1"/>
</dbReference>
<dbReference type="EMBL" id="BAABME010003157">
    <property type="protein sequence ID" value="GAA0157672.1"/>
    <property type="molecule type" value="Genomic_DNA"/>
</dbReference>
<sequence>MPFLMNQGEHRFDPVAAKRDTKQLLTTNPYLNKAVSKVSPSIVRITFSTGNELRVRTWEINGTIFSSIPDDDDGTFVSYIFTSADPFQRRKAIQGVTTFSKIDVCVPTGKLYEGEVMACDLEINVSVIKIKTDDSLPTATLTPFSDLISASPFGVSECHGPFCQSPYPTKVFPGDEVTVVCCEFGKSSDAIVCSGKYLVDYIGFGYDHRPFLRINCKNIIDGAPVINCEGDVIGVAFNICMCVAFLPVNLFFKWWKQVVTYGEIRRPRMGIQITNLYTADIAHLEAIVHDCGVSEGVLVEVVHHGSPAYSAKMRSKDVICQCDGRPVRSFLEFTELLWDKSGEVIEVTGVRDGRHFVWQVEIEMIKTEILPESFSKYVFTKDIKTGIQPESLAGNVVTKDIEAGVLPKSLAETVVTNKKSAKKGKNKTKDKKKTKKDKEAIGVKAKKRKRVVKDGVDSDAADRKKRRDSSSVPRIKAVKTSILRESLAENVVTEAIKTEVLPESSTENVAARKRSAKRGKDKAKDKKKMKMKMKKDKEVTGLKAKTRKRE</sequence>
<dbReference type="AlphaFoldDB" id="A0AAV3Q0S7"/>
<comment type="caution">
    <text evidence="3">The sequence shown here is derived from an EMBL/GenBank/DDBJ whole genome shotgun (WGS) entry which is preliminary data.</text>
</comment>
<dbReference type="Pfam" id="PF13180">
    <property type="entry name" value="PDZ_2"/>
    <property type="match status" value="1"/>
</dbReference>
<feature type="compositionally biased region" description="Basic residues" evidence="1">
    <location>
        <begin position="419"/>
        <end position="435"/>
    </location>
</feature>
<dbReference type="InterPro" id="IPR043504">
    <property type="entry name" value="Peptidase_S1_PA_chymotrypsin"/>
</dbReference>
<dbReference type="InterPro" id="IPR009003">
    <property type="entry name" value="Peptidase_S1_PA"/>
</dbReference>
<accession>A0AAV3Q0S7</accession>
<dbReference type="SUPFAM" id="SSF50494">
    <property type="entry name" value="Trypsin-like serine proteases"/>
    <property type="match status" value="1"/>
</dbReference>
<feature type="region of interest" description="Disordered" evidence="1">
    <location>
        <begin position="499"/>
        <end position="550"/>
    </location>
</feature>
<evidence type="ECO:0000313" key="3">
    <source>
        <dbReference type="EMBL" id="GAA0157672.1"/>
    </source>
</evidence>
<dbReference type="PANTHER" id="PTHR47389:SF4">
    <property type="entry name" value="OS09G0436400 PROTEIN"/>
    <property type="match status" value="1"/>
</dbReference>
<dbReference type="InterPro" id="IPR036034">
    <property type="entry name" value="PDZ_sf"/>
</dbReference>
<feature type="domain" description="PDZ" evidence="2">
    <location>
        <begin position="267"/>
        <end position="354"/>
    </location>
</feature>